<sequence length="647" mass="71164">MAAATAVLRNKGISITPYPDDLLIKASSPVEAQRSLQSSMTTLQDLGWCINLAKSSLVPSQSMVFLGMQFDSQAQRVSLPHSKALHLQSLVRSLLSKPLHTVRFYMRVLGVMVSTIEAVPFAQCYLRELQRNILSAWKQKSLHMEISLTHQARVSLSWWLQVDHLVAGKPLGEPSQNNAKMGHARGGSYGDKAKPKGAKLLRQVPGPPGIGGRRSNIPLGFSPRLRFSSSSSPPQDHKKAPDGAHYTHPHSAQVASLHLVFRPRRPIGGGALDPTSAAGPSISRPNTAPKPSQPQLDSVALETRILKQKGLSDAVVHTMRAPRKPVSARTYHRVWATYQGWCNQNDADFETLSVPHILEFLQNGLSMGLSLGSQGQSQVSALSILFQQRLALLPDVKTFLQGVAHVAPPFRTPSPTWDLIAVLQALQRPPFEPLASIPLQWLTWKTVFLLAIASARRVSELSALSCKAPFLVFHHDRAVLRTVPPFLPKVVSTFHLNQEITVPTFCPTPSNPKEVALHSLDPVRALKFYLHRVHEFRKSDSLFVLFSGPGQGAPATKASISRWIKQAIQRAYSAQGQTPPLGIKAHSTRGMSTSWAFRNQASAEQLCKAATWTSVHSFIKFYQFDTFGADDTRFGRKVLQAAVEAHT</sequence>
<evidence type="ECO:0000256" key="1">
    <source>
        <dbReference type="ARBA" id="ARBA00010879"/>
    </source>
</evidence>
<dbReference type="PROSITE" id="PS50878">
    <property type="entry name" value="RT_POL"/>
    <property type="match status" value="1"/>
</dbReference>
<feature type="compositionally biased region" description="Low complexity" evidence="4">
    <location>
        <begin position="221"/>
        <end position="234"/>
    </location>
</feature>
<name>A0A803K429_XENTR</name>
<feature type="region of interest" description="Disordered" evidence="4">
    <location>
        <begin position="171"/>
        <end position="248"/>
    </location>
</feature>
<feature type="region of interest" description="Disordered" evidence="4">
    <location>
        <begin position="265"/>
        <end position="295"/>
    </location>
</feature>
<dbReference type="GeneTree" id="ENSGT01070000254374"/>
<dbReference type="GO" id="GO:0003677">
    <property type="term" value="F:DNA binding"/>
    <property type="evidence" value="ECO:0007669"/>
    <property type="project" value="InterPro"/>
</dbReference>
<dbReference type="InterPro" id="IPR043502">
    <property type="entry name" value="DNA/RNA_pol_sf"/>
</dbReference>
<dbReference type="GO" id="GO:0006310">
    <property type="term" value="P:DNA recombination"/>
    <property type="evidence" value="ECO:0007669"/>
    <property type="project" value="UniProtKB-KW"/>
</dbReference>
<dbReference type="InParanoid" id="A0A803K429"/>
<dbReference type="InterPro" id="IPR013762">
    <property type="entry name" value="Integrase-like_cat_sf"/>
</dbReference>
<comment type="similarity">
    <text evidence="1">Belongs to the beta type-B retroviral polymerase family. HERV class-II K(HML-2) pol subfamily.</text>
</comment>
<dbReference type="Ensembl" id="ENSXETT00000111679">
    <property type="protein sequence ID" value="ENSXETP00000115098"/>
    <property type="gene ID" value="ENSXETG00000043779"/>
</dbReference>
<proteinExistence type="inferred from homology"/>
<evidence type="ECO:0000259" key="5">
    <source>
        <dbReference type="PROSITE" id="PS50878"/>
    </source>
</evidence>
<dbReference type="PANTHER" id="PTHR33066:SF2">
    <property type="entry name" value="FILAGGRIN-2-LIKE"/>
    <property type="match status" value="1"/>
</dbReference>
<evidence type="ECO:0000313" key="6">
    <source>
        <dbReference type="Ensembl" id="ENSXETP00000115098"/>
    </source>
</evidence>
<dbReference type="SUPFAM" id="SSF56672">
    <property type="entry name" value="DNA/RNA polymerases"/>
    <property type="match status" value="1"/>
</dbReference>
<dbReference type="SUPFAM" id="SSF56349">
    <property type="entry name" value="DNA breaking-rejoining enzymes"/>
    <property type="match status" value="1"/>
</dbReference>
<dbReference type="InterPro" id="IPR000477">
    <property type="entry name" value="RT_dom"/>
</dbReference>
<keyword evidence="3" id="KW-0233">DNA recombination</keyword>
<evidence type="ECO:0000256" key="2">
    <source>
        <dbReference type="ARBA" id="ARBA00012180"/>
    </source>
</evidence>
<feature type="compositionally biased region" description="Polar residues" evidence="4">
    <location>
        <begin position="283"/>
        <end position="295"/>
    </location>
</feature>
<evidence type="ECO:0000256" key="3">
    <source>
        <dbReference type="ARBA" id="ARBA00023172"/>
    </source>
</evidence>
<dbReference type="EC" id="3.1.26.4" evidence="2"/>
<dbReference type="InterPro" id="IPR011010">
    <property type="entry name" value="DNA_brk_join_enz"/>
</dbReference>
<dbReference type="Gene3D" id="3.30.70.270">
    <property type="match status" value="1"/>
</dbReference>
<dbReference type="AlphaFoldDB" id="A0A803K429"/>
<dbReference type="GO" id="GO:0015074">
    <property type="term" value="P:DNA integration"/>
    <property type="evidence" value="ECO:0007669"/>
    <property type="project" value="InterPro"/>
</dbReference>
<protein>
    <recommendedName>
        <fullName evidence="2">ribonuclease H</fullName>
        <ecNumber evidence="2">3.1.26.4</ecNumber>
    </recommendedName>
</protein>
<dbReference type="PANTHER" id="PTHR33066">
    <property type="entry name" value="INTEGRASE_SAM-LIKE_N DOMAIN-CONTAINING PROTEIN"/>
    <property type="match status" value="1"/>
</dbReference>
<evidence type="ECO:0000256" key="4">
    <source>
        <dbReference type="SAM" id="MobiDB-lite"/>
    </source>
</evidence>
<reference evidence="6" key="1">
    <citation type="journal article" date="2010" name="Science">
        <title>The genome of the Western clawed frog Xenopus tropicalis.</title>
        <authorList>
            <person name="Hellsten U."/>
            <person name="Harland R.M."/>
            <person name="Gilchrist M.J."/>
            <person name="Hendrix D."/>
            <person name="Jurka J."/>
            <person name="Kapitonov V."/>
            <person name="Ovcharenko I."/>
            <person name="Putnam N.H."/>
            <person name="Shu S."/>
            <person name="Taher L."/>
            <person name="Blitz I.L."/>
            <person name="Blumberg B."/>
            <person name="Dichmann D.S."/>
            <person name="Dubchak I."/>
            <person name="Amaya E."/>
            <person name="Detter J.C."/>
            <person name="Fletcher R."/>
            <person name="Gerhard D.S."/>
            <person name="Goodstein D."/>
            <person name="Graves T."/>
            <person name="Grigoriev I.V."/>
            <person name="Grimwood J."/>
            <person name="Kawashima T."/>
            <person name="Lindquist E."/>
            <person name="Lucas S.M."/>
            <person name="Mead P.E."/>
            <person name="Mitros T."/>
            <person name="Ogino H."/>
            <person name="Ohta Y."/>
            <person name="Poliakov A.V."/>
            <person name="Pollet N."/>
            <person name="Robert J."/>
            <person name="Salamov A."/>
            <person name="Sater A.K."/>
            <person name="Schmutz J."/>
            <person name="Terry A."/>
            <person name="Vize P.D."/>
            <person name="Warren W.C."/>
            <person name="Wells D."/>
            <person name="Wills A."/>
            <person name="Wilson R.K."/>
            <person name="Zimmerman L.B."/>
            <person name="Zorn A.M."/>
            <person name="Grainger R."/>
            <person name="Grammer T."/>
            <person name="Khokha M.K."/>
            <person name="Richardson P.M."/>
            <person name="Rokhsar D.S."/>
        </authorList>
    </citation>
    <scope>NUCLEOTIDE SEQUENCE [LARGE SCALE GENOMIC DNA]</scope>
    <source>
        <strain evidence="6">Nigerian</strain>
    </source>
</reference>
<reference evidence="6" key="2">
    <citation type="submission" date="2021-03" db="UniProtKB">
        <authorList>
            <consortium name="Ensembl"/>
        </authorList>
    </citation>
    <scope>IDENTIFICATION</scope>
</reference>
<dbReference type="Gene3D" id="1.10.443.10">
    <property type="entry name" value="Intergrase catalytic core"/>
    <property type="match status" value="1"/>
</dbReference>
<organism evidence="6">
    <name type="scientific">Xenopus tropicalis</name>
    <name type="common">Western clawed frog</name>
    <name type="synonym">Silurana tropicalis</name>
    <dbReference type="NCBI Taxonomy" id="8364"/>
    <lineage>
        <taxon>Eukaryota</taxon>
        <taxon>Metazoa</taxon>
        <taxon>Chordata</taxon>
        <taxon>Craniata</taxon>
        <taxon>Vertebrata</taxon>
        <taxon>Euteleostomi</taxon>
        <taxon>Amphibia</taxon>
        <taxon>Batrachia</taxon>
        <taxon>Anura</taxon>
        <taxon>Pipoidea</taxon>
        <taxon>Pipidae</taxon>
        <taxon>Xenopodinae</taxon>
        <taxon>Xenopus</taxon>
        <taxon>Silurana</taxon>
    </lineage>
</organism>
<accession>A0A803K429</accession>
<dbReference type="GO" id="GO:0004523">
    <property type="term" value="F:RNA-DNA hybrid ribonuclease activity"/>
    <property type="evidence" value="ECO:0007669"/>
    <property type="project" value="UniProtKB-EC"/>
</dbReference>
<dbReference type="InterPro" id="IPR043128">
    <property type="entry name" value="Rev_trsase/Diguanyl_cyclase"/>
</dbReference>
<feature type="domain" description="Reverse transcriptase" evidence="5">
    <location>
        <begin position="1"/>
        <end position="70"/>
    </location>
</feature>